<dbReference type="STRING" id="1349767.GJA_1328"/>
<dbReference type="eggNOG" id="COG2165">
    <property type="taxonomic scope" value="Bacteria"/>
</dbReference>
<protein>
    <submittedName>
        <fullName evidence="2">Putative transmembrane protein</fullName>
    </submittedName>
</protein>
<dbReference type="KEGG" id="jag:GJA_1328"/>
<evidence type="ECO:0000256" key="1">
    <source>
        <dbReference type="SAM" id="Phobius"/>
    </source>
</evidence>
<reference evidence="2 3" key="1">
    <citation type="journal article" date="2015" name="Genome Announc.">
        <title>Genome Sequence of Mushroom Soft-Rot Pathogen Janthinobacterium agaricidamnosum.</title>
        <authorList>
            <person name="Graupner K."/>
            <person name="Lackner G."/>
            <person name="Hertweck C."/>
        </authorList>
    </citation>
    <scope>NUCLEOTIDE SEQUENCE [LARGE SCALE GENOMIC DNA]</scope>
    <source>
        <strain evidence="3">NBRC 102515 / DSM 9628</strain>
    </source>
</reference>
<sequence>MPTGERGAGAQAGFTYVAMLFALAIFGVLLAALGESWSAVSQREKEEELIQVGSAYARAIGSYYARSPGAVKHYPAKLEELIEDRRFVGVERHLRSLYADPLNQAQPWGLVPAQDGGIAGVYSLSDKEPLRKQPLLLPGMAVLAGARYSEWKFVYREKQ</sequence>
<keyword evidence="1" id="KW-1133">Transmembrane helix</keyword>
<dbReference type="HOGENOM" id="CLU_088953_1_0_4"/>
<gene>
    <name evidence="2" type="ORF">GJA_1328</name>
</gene>
<feature type="transmembrane region" description="Helical" evidence="1">
    <location>
        <begin position="12"/>
        <end position="33"/>
    </location>
</feature>
<keyword evidence="3" id="KW-1185">Reference proteome</keyword>
<dbReference type="Proteomes" id="UP000027604">
    <property type="component" value="Chromosome I"/>
</dbReference>
<dbReference type="RefSeq" id="WP_038489985.1">
    <property type="nucleotide sequence ID" value="NZ_BCTH01000120.1"/>
</dbReference>
<dbReference type="AlphaFoldDB" id="W0V292"/>
<evidence type="ECO:0000313" key="2">
    <source>
        <dbReference type="EMBL" id="CDG81981.1"/>
    </source>
</evidence>
<organism evidence="2 3">
    <name type="scientific">Janthinobacterium agaricidamnosum NBRC 102515 = DSM 9628</name>
    <dbReference type="NCBI Taxonomy" id="1349767"/>
    <lineage>
        <taxon>Bacteria</taxon>
        <taxon>Pseudomonadati</taxon>
        <taxon>Pseudomonadota</taxon>
        <taxon>Betaproteobacteria</taxon>
        <taxon>Burkholderiales</taxon>
        <taxon>Oxalobacteraceae</taxon>
        <taxon>Janthinobacterium</taxon>
    </lineage>
</organism>
<keyword evidence="1" id="KW-0472">Membrane</keyword>
<name>W0V292_9BURK</name>
<accession>W0V292</accession>
<keyword evidence="1 2" id="KW-0812">Transmembrane</keyword>
<dbReference type="EMBL" id="HG322949">
    <property type="protein sequence ID" value="CDG81981.1"/>
    <property type="molecule type" value="Genomic_DNA"/>
</dbReference>
<dbReference type="OrthoDB" id="5608857at2"/>
<proteinExistence type="predicted"/>
<dbReference type="PATRIC" id="fig|1349767.4.peg.3038"/>
<evidence type="ECO:0000313" key="3">
    <source>
        <dbReference type="Proteomes" id="UP000027604"/>
    </source>
</evidence>